<dbReference type="EMBL" id="PGGS01000455">
    <property type="protein sequence ID" value="PNH03848.1"/>
    <property type="molecule type" value="Genomic_DNA"/>
</dbReference>
<sequence length="127" mass="14200">MLHIVGLQGMQCFDNRGFARGPFSGPFSLRQARPGGKRGQRHAAVRHHQLKAAGLRAATLLQRLQAPKSMPLRSQLRSCSRKPGLGEMHEMRSAPSESWIFTVRYLNLSARHVRYPLLHQAAGCGLY</sequence>
<dbReference type="Proteomes" id="UP000236333">
    <property type="component" value="Unassembled WGS sequence"/>
</dbReference>
<evidence type="ECO:0000313" key="2">
    <source>
        <dbReference type="Proteomes" id="UP000236333"/>
    </source>
</evidence>
<gene>
    <name evidence="1" type="ORF">TSOC_010059</name>
</gene>
<name>A0A2J7ZUC4_9CHLO</name>
<dbReference type="AlphaFoldDB" id="A0A2J7ZUC4"/>
<comment type="caution">
    <text evidence="1">The sequence shown here is derived from an EMBL/GenBank/DDBJ whole genome shotgun (WGS) entry which is preliminary data.</text>
</comment>
<protein>
    <submittedName>
        <fullName evidence="1">Uncharacterized protein</fullName>
    </submittedName>
</protein>
<keyword evidence="2" id="KW-1185">Reference proteome</keyword>
<proteinExistence type="predicted"/>
<organism evidence="1 2">
    <name type="scientific">Tetrabaena socialis</name>
    <dbReference type="NCBI Taxonomy" id="47790"/>
    <lineage>
        <taxon>Eukaryota</taxon>
        <taxon>Viridiplantae</taxon>
        <taxon>Chlorophyta</taxon>
        <taxon>core chlorophytes</taxon>
        <taxon>Chlorophyceae</taxon>
        <taxon>CS clade</taxon>
        <taxon>Chlamydomonadales</taxon>
        <taxon>Tetrabaenaceae</taxon>
        <taxon>Tetrabaena</taxon>
    </lineage>
</organism>
<evidence type="ECO:0000313" key="1">
    <source>
        <dbReference type="EMBL" id="PNH03848.1"/>
    </source>
</evidence>
<accession>A0A2J7ZUC4</accession>
<reference evidence="1 2" key="1">
    <citation type="journal article" date="2017" name="Mol. Biol. Evol.">
        <title>The 4-celled Tetrabaena socialis nuclear genome reveals the essential components for genetic control of cell number at the origin of multicellularity in the volvocine lineage.</title>
        <authorList>
            <person name="Featherston J."/>
            <person name="Arakaki Y."/>
            <person name="Hanschen E.R."/>
            <person name="Ferris P.J."/>
            <person name="Michod R.E."/>
            <person name="Olson B.J.S.C."/>
            <person name="Nozaki H."/>
            <person name="Durand P.M."/>
        </authorList>
    </citation>
    <scope>NUCLEOTIDE SEQUENCE [LARGE SCALE GENOMIC DNA]</scope>
    <source>
        <strain evidence="1 2">NIES-571</strain>
    </source>
</reference>